<keyword evidence="2 6" id="KW-0285">Flavoprotein</keyword>
<dbReference type="AlphaFoldDB" id="A0A3P7JD26"/>
<name>A0A3P7JD26_STRVU</name>
<reference evidence="7 8" key="1">
    <citation type="submission" date="2018-11" db="EMBL/GenBank/DDBJ databases">
        <authorList>
            <consortium name="Pathogen Informatics"/>
        </authorList>
    </citation>
    <scope>NUCLEOTIDE SEQUENCE [LARGE SCALE GENOMIC DNA]</scope>
</reference>
<keyword evidence="4" id="KW-0521">NADP</keyword>
<dbReference type="InterPro" id="IPR050346">
    <property type="entry name" value="FMO-like"/>
</dbReference>
<organism evidence="7 8">
    <name type="scientific">Strongylus vulgaris</name>
    <name type="common">Blood worm</name>
    <dbReference type="NCBI Taxonomy" id="40348"/>
    <lineage>
        <taxon>Eukaryota</taxon>
        <taxon>Metazoa</taxon>
        <taxon>Ecdysozoa</taxon>
        <taxon>Nematoda</taxon>
        <taxon>Chromadorea</taxon>
        <taxon>Rhabditida</taxon>
        <taxon>Rhabditina</taxon>
        <taxon>Rhabditomorpha</taxon>
        <taxon>Strongyloidea</taxon>
        <taxon>Strongylidae</taxon>
        <taxon>Strongylus</taxon>
    </lineage>
</organism>
<evidence type="ECO:0000256" key="5">
    <source>
        <dbReference type="ARBA" id="ARBA00023002"/>
    </source>
</evidence>
<evidence type="ECO:0000313" key="8">
    <source>
        <dbReference type="Proteomes" id="UP000270094"/>
    </source>
</evidence>
<comment type="cofactor">
    <cofactor evidence="6">
        <name>FAD</name>
        <dbReference type="ChEBI" id="CHEBI:57692"/>
    </cofactor>
</comment>
<keyword evidence="3 6" id="KW-0274">FAD</keyword>
<keyword evidence="5 6" id="KW-0560">Oxidoreductase</keyword>
<evidence type="ECO:0000256" key="1">
    <source>
        <dbReference type="ARBA" id="ARBA00009183"/>
    </source>
</evidence>
<dbReference type="Gene3D" id="3.50.50.60">
    <property type="entry name" value="FAD/NAD(P)-binding domain"/>
    <property type="match status" value="1"/>
</dbReference>
<protein>
    <recommendedName>
        <fullName evidence="6">Flavin-containing monooxygenase</fullName>
        <ecNumber evidence="6">1.-.-.-</ecNumber>
    </recommendedName>
</protein>
<evidence type="ECO:0000256" key="6">
    <source>
        <dbReference type="RuleBase" id="RU361177"/>
    </source>
</evidence>
<dbReference type="GO" id="GO:0050660">
    <property type="term" value="F:flavin adenine dinucleotide binding"/>
    <property type="evidence" value="ECO:0007669"/>
    <property type="project" value="InterPro"/>
</dbReference>
<dbReference type="OrthoDB" id="66881at2759"/>
<sequence length="97" mass="10851">MRRVAIIGAGPSGLPSIRHALLYGFEPVVFEMSDRVGGLWNYKPHDSEEASVMKSTVINSSKEMSAYSDFPPKPEVANYMHNRKLLEVSHFNKTKIG</sequence>
<keyword evidence="6" id="KW-0503">Monooxygenase</keyword>
<dbReference type="InterPro" id="IPR020946">
    <property type="entry name" value="Flavin_mOase-like"/>
</dbReference>
<dbReference type="GO" id="GO:0050661">
    <property type="term" value="F:NADP binding"/>
    <property type="evidence" value="ECO:0007669"/>
    <property type="project" value="InterPro"/>
</dbReference>
<evidence type="ECO:0000256" key="3">
    <source>
        <dbReference type="ARBA" id="ARBA00022827"/>
    </source>
</evidence>
<accession>A0A3P7JD26</accession>
<evidence type="ECO:0000256" key="2">
    <source>
        <dbReference type="ARBA" id="ARBA00022630"/>
    </source>
</evidence>
<dbReference type="PANTHER" id="PTHR23023">
    <property type="entry name" value="DIMETHYLANILINE MONOOXYGENASE"/>
    <property type="match status" value="1"/>
</dbReference>
<evidence type="ECO:0000256" key="4">
    <source>
        <dbReference type="ARBA" id="ARBA00022857"/>
    </source>
</evidence>
<keyword evidence="8" id="KW-1185">Reference proteome</keyword>
<dbReference type="EMBL" id="UYYB01111848">
    <property type="protein sequence ID" value="VDM81216.1"/>
    <property type="molecule type" value="Genomic_DNA"/>
</dbReference>
<dbReference type="Pfam" id="PF00743">
    <property type="entry name" value="FMO-like"/>
    <property type="match status" value="1"/>
</dbReference>
<dbReference type="Proteomes" id="UP000270094">
    <property type="component" value="Unassembled WGS sequence"/>
</dbReference>
<dbReference type="GO" id="GO:0004499">
    <property type="term" value="F:N,N-dimethylaniline monooxygenase activity"/>
    <property type="evidence" value="ECO:0007669"/>
    <property type="project" value="InterPro"/>
</dbReference>
<gene>
    <name evidence="7" type="ORF">SVUK_LOCUS16214</name>
</gene>
<evidence type="ECO:0000313" key="7">
    <source>
        <dbReference type="EMBL" id="VDM81216.1"/>
    </source>
</evidence>
<dbReference type="EC" id="1.-.-.-" evidence="6"/>
<dbReference type="SUPFAM" id="SSF51905">
    <property type="entry name" value="FAD/NAD(P)-binding domain"/>
    <property type="match status" value="1"/>
</dbReference>
<dbReference type="PRINTS" id="PR00370">
    <property type="entry name" value="FMOXYGENASE"/>
</dbReference>
<proteinExistence type="inferred from homology"/>
<comment type="similarity">
    <text evidence="1 6">Belongs to the FMO family.</text>
</comment>
<dbReference type="InterPro" id="IPR036188">
    <property type="entry name" value="FAD/NAD-bd_sf"/>
</dbReference>
<dbReference type="InterPro" id="IPR000960">
    <property type="entry name" value="Flavin_mOase"/>
</dbReference>